<keyword evidence="2" id="KW-1185">Reference proteome</keyword>
<organism evidence="1 2">
    <name type="scientific">Blastomyces parvus</name>
    <dbReference type="NCBI Taxonomy" id="2060905"/>
    <lineage>
        <taxon>Eukaryota</taxon>
        <taxon>Fungi</taxon>
        <taxon>Dikarya</taxon>
        <taxon>Ascomycota</taxon>
        <taxon>Pezizomycotina</taxon>
        <taxon>Eurotiomycetes</taxon>
        <taxon>Eurotiomycetidae</taxon>
        <taxon>Onygenales</taxon>
        <taxon>Ajellomycetaceae</taxon>
        <taxon>Blastomyces</taxon>
    </lineage>
</organism>
<dbReference type="AlphaFoldDB" id="A0A2B7X5A9"/>
<reference evidence="1 2" key="1">
    <citation type="submission" date="2017-10" db="EMBL/GenBank/DDBJ databases">
        <title>Comparative genomics in systemic dimorphic fungi from Ajellomycetaceae.</title>
        <authorList>
            <person name="Munoz J.F."/>
            <person name="Mcewen J.G."/>
            <person name="Clay O.K."/>
            <person name="Cuomo C.A."/>
        </authorList>
    </citation>
    <scope>NUCLEOTIDE SEQUENCE [LARGE SCALE GENOMIC DNA]</scope>
    <source>
        <strain evidence="1 2">UAMH130</strain>
    </source>
</reference>
<evidence type="ECO:0000313" key="1">
    <source>
        <dbReference type="EMBL" id="PGH03922.1"/>
    </source>
</evidence>
<name>A0A2B7X5A9_9EURO</name>
<proteinExistence type="predicted"/>
<evidence type="ECO:0000313" key="2">
    <source>
        <dbReference type="Proteomes" id="UP000224080"/>
    </source>
</evidence>
<dbReference type="EMBL" id="PDNC01000043">
    <property type="protein sequence ID" value="PGH03922.1"/>
    <property type="molecule type" value="Genomic_DNA"/>
</dbReference>
<dbReference type="Proteomes" id="UP000224080">
    <property type="component" value="Unassembled WGS sequence"/>
</dbReference>
<dbReference type="OrthoDB" id="5503038at2759"/>
<accession>A0A2B7X5A9</accession>
<sequence>MHHSYRSYERLPEETKGDWNQLKTAFLAQYEIDPVDRVARKVIAMQHAISLTQRQKNNVQDYLARADEIPLLHHVAQIYFVSESYFKYKYGHGDENITEGMLSELKPDNVRNTIRRALESASMKQAMEYSPRIEFLAWSFSSSLSW</sequence>
<comment type="caution">
    <text evidence="1">The sequence shown here is derived from an EMBL/GenBank/DDBJ whole genome shotgun (WGS) entry which is preliminary data.</text>
</comment>
<protein>
    <submittedName>
        <fullName evidence="1">Uncharacterized protein</fullName>
    </submittedName>
</protein>
<gene>
    <name evidence="1" type="ORF">GX51_03758</name>
</gene>